<evidence type="ECO:0000256" key="4">
    <source>
        <dbReference type="SAM" id="Coils"/>
    </source>
</evidence>
<dbReference type="EC" id="2.7.13.3" evidence="2"/>
<feature type="domain" description="PAS" evidence="8">
    <location>
        <begin position="1506"/>
        <end position="1577"/>
    </location>
</feature>
<proteinExistence type="predicted"/>
<dbReference type="SMART" id="SM00091">
    <property type="entry name" value="PAS"/>
    <property type="match status" value="1"/>
</dbReference>
<evidence type="ECO:0000256" key="2">
    <source>
        <dbReference type="ARBA" id="ARBA00012438"/>
    </source>
</evidence>
<dbReference type="InterPro" id="IPR041664">
    <property type="entry name" value="AAA_16"/>
</dbReference>
<feature type="region of interest" description="Disordered" evidence="5">
    <location>
        <begin position="768"/>
        <end position="787"/>
    </location>
</feature>
<dbReference type="CDD" id="cd00082">
    <property type="entry name" value="HisKA"/>
    <property type="match status" value="1"/>
</dbReference>
<dbReference type="Gene3D" id="3.30.450.40">
    <property type="match status" value="1"/>
</dbReference>
<keyword evidence="10" id="KW-0808">Transferase</keyword>
<dbReference type="Gene3D" id="1.10.287.130">
    <property type="match status" value="1"/>
</dbReference>
<feature type="region of interest" description="Disordered" evidence="5">
    <location>
        <begin position="1285"/>
        <end position="1314"/>
    </location>
</feature>
<dbReference type="SMART" id="SM00086">
    <property type="entry name" value="PAC"/>
    <property type="match status" value="1"/>
</dbReference>
<dbReference type="SUPFAM" id="SSF55785">
    <property type="entry name" value="PYP-like sensor domain (PAS domain)"/>
    <property type="match status" value="1"/>
</dbReference>
<dbReference type="SUPFAM" id="SSF47384">
    <property type="entry name" value="Homodimeric domain of signal transducing histidine kinase"/>
    <property type="match status" value="1"/>
</dbReference>
<accession>A0A2S9Y869</accession>
<dbReference type="PANTHER" id="PTHR43642">
    <property type="entry name" value="HYBRID SIGNAL TRANSDUCTION HISTIDINE KINASE G"/>
    <property type="match status" value="1"/>
</dbReference>
<dbReference type="SUPFAM" id="SSF52540">
    <property type="entry name" value="P-loop containing nucleoside triphosphate hydrolases"/>
    <property type="match status" value="1"/>
</dbReference>
<dbReference type="GO" id="GO:0005524">
    <property type="term" value="F:ATP binding"/>
    <property type="evidence" value="ECO:0007669"/>
    <property type="project" value="InterPro"/>
</dbReference>
<feature type="compositionally biased region" description="Basic and acidic residues" evidence="5">
    <location>
        <begin position="773"/>
        <end position="787"/>
    </location>
</feature>
<dbReference type="InterPro" id="IPR003594">
    <property type="entry name" value="HATPase_dom"/>
</dbReference>
<dbReference type="GO" id="GO:0000155">
    <property type="term" value="F:phosphorelay sensor kinase activity"/>
    <property type="evidence" value="ECO:0007669"/>
    <property type="project" value="InterPro"/>
</dbReference>
<dbReference type="InterPro" id="IPR027417">
    <property type="entry name" value="P-loop_NTPase"/>
</dbReference>
<dbReference type="CDD" id="cd00130">
    <property type="entry name" value="PAS"/>
    <property type="match status" value="1"/>
</dbReference>
<dbReference type="PRINTS" id="PR00344">
    <property type="entry name" value="BCTRLSENSOR"/>
</dbReference>
<dbReference type="PROSITE" id="PS50112">
    <property type="entry name" value="PAS"/>
    <property type="match status" value="1"/>
</dbReference>
<sequence>MLRESERTRVYAAQRESDQRRVVVKLYDLDDLDGLEVRIDHEFRTIHGLELEGIVSVLSYECHAREFALVLDWCEGVTLEEYRGGRPLPVADAMVIAVQLARILADLHRYKVTHRNIKPSNIFIDPKTKVVSLGHFGLSVVLESERQRINDPRVIDSILPYVSPEQTGRTHHEVDFRSDLYSLGVSFYELLVGRRPFEATTPLELIHAHLARRPQTPQRLRPELPTMLSAVVMKLLEKAPERRYQSARGLLADLDRIHAALTSGSPTEAFSLGADDVPAVLQLPHRLYGRSRETEKLAQLFRDASHGHPHCALISGPTGIGKTALVAQLAEPVLGRHGYFARGKFEREQMDKPYAGVFAAFSDLADQLLTRSDSELAPIRAKLLERLGPSSFVLHELVPKLRPILGSVPASPEIGPVESRNRIALACAGLIAEFARVEHPLVLSLDDLQWADEASCELIAAILVEPEAALLVVGTLHTDALAPDAPAQQLLDLLAGRPDQAELIQLGPLSRDDLATLIADALAWPIDLIRPLAEIVGRNTNHNPFFVGQYLAHLVELGLLRSTSLGWEWDAGAIESAGLPEDLLSMMTAKLGLLTPAQRELLAAAAVIGMRFDVATLGALVGNDVVNLALVPMIKEGLLTSLPAGRYGFTHDRIREVTYQMSAPEQRAQLHRIVGEKCLERSGLGEIEESIFEMVDHLDLGYGLVPFAEEPAEVSAERARRMLGELGEEHRSLLAELNALAGHNAQIGAAHRAAVRYFEAGIALVSKGETQGDDTKDPAEPRRSSHLNHELRFSLELGRCQALGLAGKRAQAELHFDRLLQAPLDFARVGRAIAGRVELRIASTDRLGAIECGMDGLTRLGVQVLPDDPSPDQFPLNRLVPMLRSAELRKLGDTQAVRDQRLEAALEILTTLIPVSHLLDADLHVAIVTEHTRIMLEHGRHRSASLALSYAAMIVGTTVGQRQLALEIVELARELANRPGSHRQRIEPPYWVVASWVRPYAEGLAPLRESVGLALGAGDSEVASYATDMGVTMSLSAGVSLPALERMAGTATRRLRQWQAGPLIVRAEAYLDFAGSLLSGDEAALRAHEHEDDAGASSISHLPSQYMVRLLRAWRRCLFGDWQQAFAELDAMDDFQRVVFGAWHLCDYAFFHGLSAAGLRGAAQDEETREQLLWVMRLNLELLEAAAELAPANCVPRAAVLAAEVHAAEGSSVQALASYSAARRSAVEHQLPWVEAIALERSALHLRALGLDDLALGPMRDARARYGSWGALTKVAQLDRQWPELADGPSQATDRRAHAGGPARRSDGAGEASAAAAGASSQAFNASRALDLASILKASQAIAGDIRLDDVVDRVMAIALENAGAERGALLLPGAAGFELAALCSADGPTSGQGSLPHPIPVESAGARVPVSLLRWVERTRESVILDDAAADMRFASDPYIAAQAVRSVLSMPILKHDRLVGLLYLENKLSTGSFTIDRLELLHLLMAQAASALENAQLFEALRGSEVRWRSLVEGLPDVVMLVDPRGRLEFINHFVGEFAPGGEHHAVIGAPVDALVHPDDADGLHEQMSQAIRDLRQTELELRAALRSSKMRWYAVRLAPIAVDGRVERIIAVATDITERRDAQQAREQLEAQIRQQQRLESIGTLASGVAHEINNPVQGIMNYAELIATMPGMDEVAREFAGEIGYESQRVAAIVRSLLSFSREESELRFAATDIGDVIEGTLLLVRTVIGKDQIELSVDRPKHQIIVECRAQQIRQVIMNLVTNARDALCSRWPGYHEHKRIEIRVQPFRHDSGRPWLRISVADEGGGIPPEVVGRIFDPFFTTKGRDQGTGLGLSVSHGIISDHGGELRLENEPGVGACFHVELPTETSQAAGSESRD</sequence>
<keyword evidence="3" id="KW-0597">Phosphoprotein</keyword>
<comment type="catalytic activity">
    <reaction evidence="1">
        <text>ATP + protein L-histidine = ADP + protein N-phospho-L-histidine.</text>
        <dbReference type="EC" id="2.7.13.3"/>
    </reaction>
</comment>
<dbReference type="InterPro" id="IPR005467">
    <property type="entry name" value="His_kinase_dom"/>
</dbReference>
<evidence type="ECO:0000259" key="9">
    <source>
        <dbReference type="PROSITE" id="PS50113"/>
    </source>
</evidence>
<keyword evidence="4" id="KW-0175">Coiled coil</keyword>
<dbReference type="InterPro" id="IPR029016">
    <property type="entry name" value="GAF-like_dom_sf"/>
</dbReference>
<dbReference type="InterPro" id="IPR053159">
    <property type="entry name" value="Hybrid_Histidine_Kinase"/>
</dbReference>
<dbReference type="SMART" id="SM00388">
    <property type="entry name" value="HisKA"/>
    <property type="match status" value="1"/>
</dbReference>
<dbReference type="InterPro" id="IPR036097">
    <property type="entry name" value="HisK_dim/P_sf"/>
</dbReference>
<feature type="coiled-coil region" evidence="4">
    <location>
        <begin position="1563"/>
        <end position="1590"/>
    </location>
</feature>
<evidence type="ECO:0000259" key="6">
    <source>
        <dbReference type="PROSITE" id="PS50011"/>
    </source>
</evidence>
<dbReference type="SUPFAM" id="SSF55874">
    <property type="entry name" value="ATPase domain of HSP90 chaperone/DNA topoisomerase II/histidine kinase"/>
    <property type="match status" value="1"/>
</dbReference>
<dbReference type="Pfam" id="PF01590">
    <property type="entry name" value="GAF"/>
    <property type="match status" value="1"/>
</dbReference>
<dbReference type="SMART" id="SM00387">
    <property type="entry name" value="HATPase_c"/>
    <property type="match status" value="1"/>
</dbReference>
<feature type="domain" description="Histidine kinase" evidence="7">
    <location>
        <begin position="1651"/>
        <end position="1873"/>
    </location>
</feature>
<dbReference type="SMART" id="SM00065">
    <property type="entry name" value="GAF"/>
    <property type="match status" value="1"/>
</dbReference>
<dbReference type="Gene3D" id="3.30.565.10">
    <property type="entry name" value="Histidine kinase-like ATPase, C-terminal domain"/>
    <property type="match status" value="1"/>
</dbReference>
<protein>
    <recommendedName>
        <fullName evidence="2">histidine kinase</fullName>
        <ecNumber evidence="2">2.7.13.3</ecNumber>
    </recommendedName>
</protein>
<dbReference type="InterPro" id="IPR000719">
    <property type="entry name" value="Prot_kinase_dom"/>
</dbReference>
<dbReference type="InterPro" id="IPR003661">
    <property type="entry name" value="HisK_dim/P_dom"/>
</dbReference>
<comment type="caution">
    <text evidence="10">The sequence shown here is derived from an EMBL/GenBank/DDBJ whole genome shotgun (WGS) entry which is preliminary data.</text>
</comment>
<feature type="coiled-coil region" evidence="4">
    <location>
        <begin position="1615"/>
        <end position="1645"/>
    </location>
</feature>
<organism evidence="10 11">
    <name type="scientific">Enhygromyxa salina</name>
    <dbReference type="NCBI Taxonomy" id="215803"/>
    <lineage>
        <taxon>Bacteria</taxon>
        <taxon>Pseudomonadati</taxon>
        <taxon>Myxococcota</taxon>
        <taxon>Polyangia</taxon>
        <taxon>Nannocystales</taxon>
        <taxon>Nannocystaceae</taxon>
        <taxon>Enhygromyxa</taxon>
    </lineage>
</organism>
<feature type="domain" description="Protein kinase" evidence="6">
    <location>
        <begin position="1"/>
        <end position="261"/>
    </location>
</feature>
<evidence type="ECO:0000259" key="7">
    <source>
        <dbReference type="PROSITE" id="PS50109"/>
    </source>
</evidence>
<dbReference type="InterPro" id="IPR035965">
    <property type="entry name" value="PAS-like_dom_sf"/>
</dbReference>
<dbReference type="InterPro" id="IPR011009">
    <property type="entry name" value="Kinase-like_dom_sf"/>
</dbReference>
<dbReference type="InterPro" id="IPR036890">
    <property type="entry name" value="HATPase_C_sf"/>
</dbReference>
<dbReference type="InterPro" id="IPR000700">
    <property type="entry name" value="PAS-assoc_C"/>
</dbReference>
<dbReference type="NCBIfam" id="TIGR00229">
    <property type="entry name" value="sensory_box"/>
    <property type="match status" value="1"/>
</dbReference>
<dbReference type="InterPro" id="IPR013656">
    <property type="entry name" value="PAS_4"/>
</dbReference>
<dbReference type="PROSITE" id="PS50113">
    <property type="entry name" value="PAC"/>
    <property type="match status" value="1"/>
</dbReference>
<dbReference type="PROSITE" id="PS50109">
    <property type="entry name" value="HIS_KIN"/>
    <property type="match status" value="1"/>
</dbReference>
<dbReference type="SUPFAM" id="SSF55781">
    <property type="entry name" value="GAF domain-like"/>
    <property type="match status" value="1"/>
</dbReference>
<evidence type="ECO:0000259" key="8">
    <source>
        <dbReference type="PROSITE" id="PS50112"/>
    </source>
</evidence>
<dbReference type="CDD" id="cd14014">
    <property type="entry name" value="STKc_PknB_like"/>
    <property type="match status" value="1"/>
</dbReference>
<dbReference type="InterPro" id="IPR003018">
    <property type="entry name" value="GAF"/>
</dbReference>
<dbReference type="InterPro" id="IPR004358">
    <property type="entry name" value="Sig_transdc_His_kin-like_C"/>
</dbReference>
<dbReference type="PROSITE" id="PS50011">
    <property type="entry name" value="PROTEIN_KINASE_DOM"/>
    <property type="match status" value="1"/>
</dbReference>
<dbReference type="Pfam" id="PF08448">
    <property type="entry name" value="PAS_4"/>
    <property type="match status" value="1"/>
</dbReference>
<dbReference type="Gene3D" id="3.40.50.300">
    <property type="entry name" value="P-loop containing nucleotide triphosphate hydrolases"/>
    <property type="match status" value="1"/>
</dbReference>
<dbReference type="Gene3D" id="1.10.510.10">
    <property type="entry name" value="Transferase(Phosphotransferase) domain 1"/>
    <property type="match status" value="1"/>
</dbReference>
<dbReference type="Gene3D" id="3.30.450.20">
    <property type="entry name" value="PAS domain"/>
    <property type="match status" value="1"/>
</dbReference>
<dbReference type="Proteomes" id="UP000238823">
    <property type="component" value="Unassembled WGS sequence"/>
</dbReference>
<evidence type="ECO:0000256" key="5">
    <source>
        <dbReference type="SAM" id="MobiDB-lite"/>
    </source>
</evidence>
<dbReference type="EMBL" id="PVNL01000117">
    <property type="protein sequence ID" value="PRQ01252.1"/>
    <property type="molecule type" value="Genomic_DNA"/>
</dbReference>
<dbReference type="InterPro" id="IPR000014">
    <property type="entry name" value="PAS"/>
</dbReference>
<name>A0A2S9Y869_9BACT</name>
<dbReference type="Pfam" id="PF13191">
    <property type="entry name" value="AAA_16"/>
    <property type="match status" value="1"/>
</dbReference>
<dbReference type="Pfam" id="PF00512">
    <property type="entry name" value="HisKA"/>
    <property type="match status" value="1"/>
</dbReference>
<evidence type="ECO:0000313" key="10">
    <source>
        <dbReference type="EMBL" id="PRQ01252.1"/>
    </source>
</evidence>
<evidence type="ECO:0000256" key="1">
    <source>
        <dbReference type="ARBA" id="ARBA00000085"/>
    </source>
</evidence>
<dbReference type="PANTHER" id="PTHR43642:SF1">
    <property type="entry name" value="HYBRID SIGNAL TRANSDUCTION HISTIDINE KINASE G"/>
    <property type="match status" value="1"/>
</dbReference>
<gene>
    <name evidence="10" type="primary">tmoS</name>
    <name evidence="10" type="ORF">ENSA7_58570</name>
</gene>
<evidence type="ECO:0000313" key="11">
    <source>
        <dbReference type="Proteomes" id="UP000238823"/>
    </source>
</evidence>
<feature type="domain" description="PAC" evidence="9">
    <location>
        <begin position="1578"/>
        <end position="1631"/>
    </location>
</feature>
<dbReference type="Pfam" id="PF00069">
    <property type="entry name" value="Pkinase"/>
    <property type="match status" value="1"/>
</dbReference>
<dbReference type="Pfam" id="PF02518">
    <property type="entry name" value="HATPase_c"/>
    <property type="match status" value="1"/>
</dbReference>
<evidence type="ECO:0000256" key="3">
    <source>
        <dbReference type="ARBA" id="ARBA00022553"/>
    </source>
</evidence>
<keyword evidence="10" id="KW-0418">Kinase</keyword>
<dbReference type="SUPFAM" id="SSF56112">
    <property type="entry name" value="Protein kinase-like (PK-like)"/>
    <property type="match status" value="1"/>
</dbReference>
<reference evidence="10 11" key="1">
    <citation type="submission" date="2018-03" db="EMBL/GenBank/DDBJ databases">
        <title>Draft Genome Sequences of the Obligatory Marine Myxobacteria Enhygromyxa salina SWB007.</title>
        <authorList>
            <person name="Poehlein A."/>
            <person name="Moghaddam J.A."/>
            <person name="Harms H."/>
            <person name="Alanjari M."/>
            <person name="Koenig G.M."/>
            <person name="Daniel R."/>
            <person name="Schaeberle T.F."/>
        </authorList>
    </citation>
    <scope>NUCLEOTIDE SEQUENCE [LARGE SCALE GENOMIC DNA]</scope>
    <source>
        <strain evidence="10 11">SWB007</strain>
    </source>
</reference>
<dbReference type="InterPro" id="IPR001610">
    <property type="entry name" value="PAC"/>
</dbReference>